<feature type="chain" id="PRO_5021033488" evidence="1">
    <location>
        <begin position="23"/>
        <end position="157"/>
    </location>
</feature>
<accession>A0A4Q8LGA5</accession>
<organism evidence="2 3">
    <name type="scientific">Pseudoxanthomonas winnipegensis</name>
    <dbReference type="NCBI Taxonomy" id="2480810"/>
    <lineage>
        <taxon>Bacteria</taxon>
        <taxon>Pseudomonadati</taxon>
        <taxon>Pseudomonadota</taxon>
        <taxon>Gammaproteobacteria</taxon>
        <taxon>Lysobacterales</taxon>
        <taxon>Lysobacteraceae</taxon>
        <taxon>Pseudoxanthomonas</taxon>
    </lineage>
</organism>
<dbReference type="EMBL" id="SHMC01000001">
    <property type="protein sequence ID" value="TAA28199.1"/>
    <property type="molecule type" value="Genomic_DNA"/>
</dbReference>
<keyword evidence="1" id="KW-0732">Signal</keyword>
<evidence type="ECO:0000313" key="2">
    <source>
        <dbReference type="EMBL" id="TAA28199.1"/>
    </source>
</evidence>
<reference evidence="2 3" key="1">
    <citation type="submission" date="2019-02" db="EMBL/GenBank/DDBJ databases">
        <title>WGS of Pseudoxanthomonas species novum from clinical isolates.</title>
        <authorList>
            <person name="Bernier A.-M."/>
            <person name="Bernard K."/>
            <person name="Vachon A."/>
        </authorList>
    </citation>
    <scope>NUCLEOTIDE SEQUENCE [LARGE SCALE GENOMIC DNA]</scope>
    <source>
        <strain evidence="2 3">NML171200</strain>
    </source>
</reference>
<feature type="signal peptide" evidence="1">
    <location>
        <begin position="1"/>
        <end position="22"/>
    </location>
</feature>
<dbReference type="AlphaFoldDB" id="A0A4Q8LGA5"/>
<dbReference type="Proteomes" id="UP000292627">
    <property type="component" value="Unassembled WGS sequence"/>
</dbReference>
<sequence>MKACLASAAGLLLSLVAAGASAQSTASQSTAACPQLPAGSGLRWEQSGTAALVICKALDDGGQQAFGVMLTTKEPDKPAGAREEKTEIDGRKARWYHTRIANRPDAQNRMAVIELGDERWAQLWIDAPSEAALQATMATVRNLRFDPASMADANPRR</sequence>
<name>A0A4Q8LGA5_9GAMM</name>
<gene>
    <name evidence="2" type="ORF">EA660_00955</name>
</gene>
<dbReference type="PROSITE" id="PS51257">
    <property type="entry name" value="PROKAR_LIPOPROTEIN"/>
    <property type="match status" value="1"/>
</dbReference>
<proteinExistence type="predicted"/>
<dbReference type="OrthoDB" id="5988253at2"/>
<protein>
    <submittedName>
        <fullName evidence="2">Uncharacterized protein</fullName>
    </submittedName>
</protein>
<comment type="caution">
    <text evidence="2">The sequence shown here is derived from an EMBL/GenBank/DDBJ whole genome shotgun (WGS) entry which is preliminary data.</text>
</comment>
<evidence type="ECO:0000313" key="3">
    <source>
        <dbReference type="Proteomes" id="UP000292627"/>
    </source>
</evidence>
<dbReference type="RefSeq" id="WP_130549780.1">
    <property type="nucleotide sequence ID" value="NZ_SHMC01000001.1"/>
</dbReference>
<evidence type="ECO:0000256" key="1">
    <source>
        <dbReference type="SAM" id="SignalP"/>
    </source>
</evidence>